<feature type="domain" description="WW" evidence="8">
    <location>
        <begin position="124"/>
        <end position="157"/>
    </location>
</feature>
<evidence type="ECO:0000259" key="9">
    <source>
        <dbReference type="PROSITE" id="PS50171"/>
    </source>
</evidence>
<dbReference type="CDD" id="cd00201">
    <property type="entry name" value="WW"/>
    <property type="match status" value="1"/>
</dbReference>
<keyword evidence="3" id="KW-0863">Zinc-finger</keyword>
<keyword evidence="2" id="KW-0479">Metal-binding</keyword>
<keyword evidence="4" id="KW-0862">Zinc</keyword>
<dbReference type="PROSITE" id="PS50171">
    <property type="entry name" value="ZF_MATRIN"/>
    <property type="match status" value="1"/>
</dbReference>
<sequence>MSEYWKSQPRKFCEYCKCWLADNKPSIQAHEFGTRHKNNVIAKIQEVQKKGQKDYEENKRLEHDFKRMERNAALAYEKDLERLHNERVSKLRDEETTLRQEIDEEDAEIARQEARVEEITEQLAESKSEWFEAKTEEGYSYFWNVKTKKTVWVAPEEGYVSLEEQESILIEENAGGESGDAPETEPKEEIAEQDLFHF</sequence>
<feature type="compositionally biased region" description="Basic and acidic residues" evidence="7">
    <location>
        <begin position="184"/>
        <end position="198"/>
    </location>
</feature>
<reference evidence="10" key="1">
    <citation type="submission" date="2020-11" db="EMBL/GenBank/DDBJ databases">
        <authorList>
            <person name="Tran Van P."/>
        </authorList>
    </citation>
    <scope>NUCLEOTIDE SEQUENCE</scope>
</reference>
<evidence type="ECO:0000313" key="11">
    <source>
        <dbReference type="Proteomes" id="UP000678499"/>
    </source>
</evidence>
<dbReference type="SMART" id="SM00456">
    <property type="entry name" value="WW"/>
    <property type="match status" value="1"/>
</dbReference>
<evidence type="ECO:0008006" key="12">
    <source>
        <dbReference type="Google" id="ProtNLM"/>
    </source>
</evidence>
<gene>
    <name evidence="10" type="ORF">NMOB1V02_LOCUS7593</name>
</gene>
<dbReference type="Pfam" id="PF00397">
    <property type="entry name" value="WW"/>
    <property type="match status" value="1"/>
</dbReference>
<dbReference type="PANTHER" id="PTHR13173:SF10">
    <property type="entry name" value="WW DOMAIN-BINDING PROTEIN 4"/>
    <property type="match status" value="1"/>
</dbReference>
<accession>A0A7R9GEW7</accession>
<dbReference type="PROSITE" id="PS50020">
    <property type="entry name" value="WW_DOMAIN_2"/>
    <property type="match status" value="1"/>
</dbReference>
<dbReference type="GO" id="GO:0003723">
    <property type="term" value="F:RNA binding"/>
    <property type="evidence" value="ECO:0007669"/>
    <property type="project" value="TreeGrafter"/>
</dbReference>
<dbReference type="GO" id="GO:0071011">
    <property type="term" value="C:precatalytic spliceosome"/>
    <property type="evidence" value="ECO:0007669"/>
    <property type="project" value="TreeGrafter"/>
</dbReference>
<evidence type="ECO:0000256" key="7">
    <source>
        <dbReference type="SAM" id="MobiDB-lite"/>
    </source>
</evidence>
<evidence type="ECO:0000256" key="2">
    <source>
        <dbReference type="ARBA" id="ARBA00022723"/>
    </source>
</evidence>
<dbReference type="EMBL" id="CAJPEX010001858">
    <property type="protein sequence ID" value="CAG0920081.1"/>
    <property type="molecule type" value="Genomic_DNA"/>
</dbReference>
<feature type="coiled-coil region" evidence="6">
    <location>
        <begin position="58"/>
        <end position="129"/>
    </location>
</feature>
<feature type="domain" description="Matrin-type" evidence="9">
    <location>
        <begin position="11"/>
        <end position="42"/>
    </location>
</feature>
<dbReference type="OrthoDB" id="191651at2759"/>
<dbReference type="AlphaFoldDB" id="A0A7R9GEW7"/>
<dbReference type="PANTHER" id="PTHR13173">
    <property type="entry name" value="WW DOMAIN BINDING PROTEIN 4"/>
    <property type="match status" value="1"/>
</dbReference>
<dbReference type="SMART" id="SM00451">
    <property type="entry name" value="ZnF_U1"/>
    <property type="match status" value="1"/>
</dbReference>
<comment type="subcellular location">
    <subcellularLocation>
        <location evidence="1">Nucleus</location>
    </subcellularLocation>
</comment>
<dbReference type="Gene3D" id="2.20.70.10">
    <property type="match status" value="1"/>
</dbReference>
<dbReference type="InterPro" id="IPR000690">
    <property type="entry name" value="Matrin/U1-C_Znf_C2H2"/>
</dbReference>
<dbReference type="Pfam" id="PF06220">
    <property type="entry name" value="zf-U1"/>
    <property type="match status" value="1"/>
</dbReference>
<keyword evidence="11" id="KW-1185">Reference proteome</keyword>
<proteinExistence type="predicted"/>
<dbReference type="InterPro" id="IPR036236">
    <property type="entry name" value="Znf_C2H2_sf"/>
</dbReference>
<dbReference type="GO" id="GO:0000398">
    <property type="term" value="P:mRNA splicing, via spliceosome"/>
    <property type="evidence" value="ECO:0007669"/>
    <property type="project" value="InterPro"/>
</dbReference>
<protein>
    <recommendedName>
        <fullName evidence="12">WW domain-binding protein 4</fullName>
    </recommendedName>
</protein>
<feature type="region of interest" description="Disordered" evidence="7">
    <location>
        <begin position="172"/>
        <end position="198"/>
    </location>
</feature>
<dbReference type="Gene3D" id="3.30.160.60">
    <property type="entry name" value="Classic Zinc Finger"/>
    <property type="match status" value="1"/>
</dbReference>
<evidence type="ECO:0000256" key="4">
    <source>
        <dbReference type="ARBA" id="ARBA00022833"/>
    </source>
</evidence>
<dbReference type="GO" id="GO:0008270">
    <property type="term" value="F:zinc ion binding"/>
    <property type="evidence" value="ECO:0007669"/>
    <property type="project" value="UniProtKB-KW"/>
</dbReference>
<organism evidence="10">
    <name type="scientific">Notodromas monacha</name>
    <dbReference type="NCBI Taxonomy" id="399045"/>
    <lineage>
        <taxon>Eukaryota</taxon>
        <taxon>Metazoa</taxon>
        <taxon>Ecdysozoa</taxon>
        <taxon>Arthropoda</taxon>
        <taxon>Crustacea</taxon>
        <taxon>Oligostraca</taxon>
        <taxon>Ostracoda</taxon>
        <taxon>Podocopa</taxon>
        <taxon>Podocopida</taxon>
        <taxon>Cypridocopina</taxon>
        <taxon>Cypridoidea</taxon>
        <taxon>Cyprididae</taxon>
        <taxon>Notodromas</taxon>
    </lineage>
</organism>
<dbReference type="InterPro" id="IPR013085">
    <property type="entry name" value="U1-CZ_Znf_C2H2"/>
</dbReference>
<evidence type="ECO:0000313" key="10">
    <source>
        <dbReference type="EMBL" id="CAD7279929.1"/>
    </source>
</evidence>
<dbReference type="InterPro" id="IPR001202">
    <property type="entry name" value="WW_dom"/>
</dbReference>
<dbReference type="InterPro" id="IPR003604">
    <property type="entry name" value="Matrin/U1-like-C_Znf_C2H2"/>
</dbReference>
<evidence type="ECO:0000259" key="8">
    <source>
        <dbReference type="PROSITE" id="PS50020"/>
    </source>
</evidence>
<evidence type="ECO:0000256" key="6">
    <source>
        <dbReference type="SAM" id="Coils"/>
    </source>
</evidence>
<evidence type="ECO:0000256" key="3">
    <source>
        <dbReference type="ARBA" id="ARBA00022771"/>
    </source>
</evidence>
<dbReference type="InterPro" id="IPR040023">
    <property type="entry name" value="WBP4"/>
</dbReference>
<dbReference type="Proteomes" id="UP000678499">
    <property type="component" value="Unassembled WGS sequence"/>
</dbReference>
<evidence type="ECO:0000256" key="1">
    <source>
        <dbReference type="ARBA" id="ARBA00004123"/>
    </source>
</evidence>
<name>A0A7R9GEW7_9CRUS</name>
<dbReference type="InterPro" id="IPR036020">
    <property type="entry name" value="WW_dom_sf"/>
</dbReference>
<dbReference type="SUPFAM" id="SSF51045">
    <property type="entry name" value="WW domain"/>
    <property type="match status" value="1"/>
</dbReference>
<keyword evidence="5" id="KW-0539">Nucleus</keyword>
<evidence type="ECO:0000256" key="5">
    <source>
        <dbReference type="ARBA" id="ARBA00023242"/>
    </source>
</evidence>
<keyword evidence="6" id="KW-0175">Coiled coil</keyword>
<dbReference type="SUPFAM" id="SSF57667">
    <property type="entry name" value="beta-beta-alpha zinc fingers"/>
    <property type="match status" value="1"/>
</dbReference>
<dbReference type="EMBL" id="OA883895">
    <property type="protein sequence ID" value="CAD7279929.1"/>
    <property type="molecule type" value="Genomic_DNA"/>
</dbReference>